<dbReference type="Pfam" id="PF04228">
    <property type="entry name" value="Zn_peptidase"/>
    <property type="match status" value="1"/>
</dbReference>
<evidence type="ECO:0000256" key="2">
    <source>
        <dbReference type="ARBA" id="ARBA00022692"/>
    </source>
</evidence>
<evidence type="ECO:0000256" key="5">
    <source>
        <dbReference type="SAM" id="MobiDB-lite"/>
    </source>
</evidence>
<dbReference type="PANTHER" id="PTHR30168:SF0">
    <property type="entry name" value="INNER MEMBRANE PROTEIN"/>
    <property type="match status" value="1"/>
</dbReference>
<proteinExistence type="predicted"/>
<name>A0A7W6J2C7_9HYPH</name>
<comment type="subcellular location">
    <subcellularLocation>
        <location evidence="1">Membrane</location>
        <topology evidence="1">Single-pass membrane protein</topology>
    </subcellularLocation>
</comment>
<dbReference type="InterPro" id="IPR007343">
    <property type="entry name" value="Uncharacterised_pept_Zn_put"/>
</dbReference>
<feature type="region of interest" description="Disordered" evidence="5">
    <location>
        <begin position="1"/>
        <end position="31"/>
    </location>
</feature>
<organism evidence="6 7">
    <name type="scientific">Gellertiella hungarica</name>
    <dbReference type="NCBI Taxonomy" id="1572859"/>
    <lineage>
        <taxon>Bacteria</taxon>
        <taxon>Pseudomonadati</taxon>
        <taxon>Pseudomonadota</taxon>
        <taxon>Alphaproteobacteria</taxon>
        <taxon>Hyphomicrobiales</taxon>
        <taxon>Rhizobiaceae</taxon>
        <taxon>Gellertiella</taxon>
    </lineage>
</organism>
<keyword evidence="2" id="KW-0812">Transmembrane</keyword>
<evidence type="ECO:0000256" key="3">
    <source>
        <dbReference type="ARBA" id="ARBA00022989"/>
    </source>
</evidence>
<evidence type="ECO:0000256" key="4">
    <source>
        <dbReference type="ARBA" id="ARBA00023136"/>
    </source>
</evidence>
<evidence type="ECO:0008006" key="8">
    <source>
        <dbReference type="Google" id="ProtNLM"/>
    </source>
</evidence>
<dbReference type="EMBL" id="JACIEZ010000001">
    <property type="protein sequence ID" value="MBB4063447.1"/>
    <property type="molecule type" value="Genomic_DNA"/>
</dbReference>
<accession>A0A7W6J2C7</accession>
<evidence type="ECO:0000256" key="1">
    <source>
        <dbReference type="ARBA" id="ARBA00004167"/>
    </source>
</evidence>
<dbReference type="Proteomes" id="UP000528286">
    <property type="component" value="Unassembled WGS sequence"/>
</dbReference>
<feature type="region of interest" description="Disordered" evidence="5">
    <location>
        <begin position="81"/>
        <end position="102"/>
    </location>
</feature>
<protein>
    <recommendedName>
        <fullName evidence="8">Neutral zinc metallopeptidase</fullName>
    </recommendedName>
</protein>
<keyword evidence="3" id="KW-1133">Transmembrane helix</keyword>
<gene>
    <name evidence="6" type="ORF">GGR23_000608</name>
</gene>
<dbReference type="PANTHER" id="PTHR30168">
    <property type="entry name" value="PUTATIVE MEMBRANE PROTEIN YPFJ"/>
    <property type="match status" value="1"/>
</dbReference>
<keyword evidence="4" id="KW-0472">Membrane</keyword>
<evidence type="ECO:0000313" key="7">
    <source>
        <dbReference type="Proteomes" id="UP000528286"/>
    </source>
</evidence>
<feature type="compositionally biased region" description="Gly residues" evidence="5">
    <location>
        <begin position="20"/>
        <end position="31"/>
    </location>
</feature>
<comment type="caution">
    <text evidence="6">The sequence shown here is derived from an EMBL/GenBank/DDBJ whole genome shotgun (WGS) entry which is preliminary data.</text>
</comment>
<keyword evidence="7" id="KW-1185">Reference proteome</keyword>
<dbReference type="AlphaFoldDB" id="A0A7W6J2C7"/>
<dbReference type="GO" id="GO:0016020">
    <property type="term" value="C:membrane"/>
    <property type="evidence" value="ECO:0007669"/>
    <property type="project" value="UniProtKB-SubCell"/>
</dbReference>
<evidence type="ECO:0000313" key="6">
    <source>
        <dbReference type="EMBL" id="MBB4063447.1"/>
    </source>
</evidence>
<reference evidence="6 7" key="1">
    <citation type="submission" date="2020-08" db="EMBL/GenBank/DDBJ databases">
        <title>Genomic Encyclopedia of Type Strains, Phase IV (KMG-IV): sequencing the most valuable type-strain genomes for metagenomic binning, comparative biology and taxonomic classification.</title>
        <authorList>
            <person name="Goeker M."/>
        </authorList>
    </citation>
    <scope>NUCLEOTIDE SEQUENCE [LARGE SCALE GENOMIC DNA]</scope>
    <source>
        <strain evidence="6 7">DSM 29853</strain>
    </source>
</reference>
<dbReference type="RefSeq" id="WP_183364633.1">
    <property type="nucleotide sequence ID" value="NZ_JACIEZ010000001.1"/>
</dbReference>
<sequence>MKWRGLPQSDNVEDRRGDNAPGGGLGGGFGGGMGGGPFGRGGGGGIRLAGGSWKMMLFLLVLFFILKALGIDATQLLDGGTTTGSNSGYERQIGNEGETSSRANDEMTAFVSTVLKTTEDAWTGIFKASGDTYEKPKLVLFDGQTESACGFASAATGPFYCPGDRKVFLDTAFFQEMADRFGASGEFADAYVIAHEVGHHVQNLLGILPKFNKMRQSMSEVEANRMSVRVELQADCFAGIWARYAEGRGIVEAGDMEAALNAAKQIGDDTLQKRSQGYVVPESFNHGTSEQRMRWLKRGFDTGDLNACDTFSNKI</sequence>